<dbReference type="PANTHER" id="PTHR43243">
    <property type="entry name" value="INNER MEMBRANE TRANSPORTER YGJI-RELATED"/>
    <property type="match status" value="1"/>
</dbReference>
<feature type="transmembrane region" description="Helical" evidence="6">
    <location>
        <begin position="363"/>
        <end position="382"/>
    </location>
</feature>
<keyword evidence="3 6" id="KW-0812">Transmembrane</keyword>
<evidence type="ECO:0000313" key="7">
    <source>
        <dbReference type="EMBL" id="KLI01485.1"/>
    </source>
</evidence>
<dbReference type="AlphaFoldDB" id="A0A0U1QKZ1"/>
<feature type="transmembrane region" description="Helical" evidence="6">
    <location>
        <begin position="388"/>
        <end position="409"/>
    </location>
</feature>
<organism evidence="7 8">
    <name type="scientific">Sporolactobacillus inulinus CASD</name>
    <dbReference type="NCBI Taxonomy" id="1069536"/>
    <lineage>
        <taxon>Bacteria</taxon>
        <taxon>Bacillati</taxon>
        <taxon>Bacillota</taxon>
        <taxon>Bacilli</taxon>
        <taxon>Bacillales</taxon>
        <taxon>Sporolactobacillaceae</taxon>
        <taxon>Sporolactobacillus</taxon>
    </lineage>
</organism>
<feature type="transmembrane region" description="Helical" evidence="6">
    <location>
        <begin position="227"/>
        <end position="246"/>
    </location>
</feature>
<gene>
    <name evidence="7" type="ORF">SINU_13255</name>
</gene>
<feature type="transmembrane region" description="Helical" evidence="6">
    <location>
        <begin position="42"/>
        <end position="64"/>
    </location>
</feature>
<feature type="transmembrane region" description="Helical" evidence="6">
    <location>
        <begin position="102"/>
        <end position="119"/>
    </location>
</feature>
<evidence type="ECO:0000256" key="2">
    <source>
        <dbReference type="ARBA" id="ARBA00022448"/>
    </source>
</evidence>
<feature type="transmembrane region" description="Helical" evidence="6">
    <location>
        <begin position="445"/>
        <end position="465"/>
    </location>
</feature>
<feature type="transmembrane region" description="Helical" evidence="6">
    <location>
        <begin position="167"/>
        <end position="184"/>
    </location>
</feature>
<dbReference type="RefSeq" id="WP_047035520.1">
    <property type="nucleotide sequence ID" value="NZ_AFVQ02000199.1"/>
</dbReference>
<accession>A0A0U1QKZ1</accession>
<keyword evidence="5 6" id="KW-0472">Membrane</keyword>
<dbReference type="InterPro" id="IPR002293">
    <property type="entry name" value="AA/rel_permease1"/>
</dbReference>
<evidence type="ECO:0000256" key="4">
    <source>
        <dbReference type="ARBA" id="ARBA00022989"/>
    </source>
</evidence>
<dbReference type="PIRSF" id="PIRSF006060">
    <property type="entry name" value="AA_transporter"/>
    <property type="match status" value="1"/>
</dbReference>
<dbReference type="OrthoDB" id="9762947at2"/>
<dbReference type="PANTHER" id="PTHR43243:SF4">
    <property type="entry name" value="CATIONIC AMINO ACID TRANSPORTER 4"/>
    <property type="match status" value="1"/>
</dbReference>
<evidence type="ECO:0000256" key="1">
    <source>
        <dbReference type="ARBA" id="ARBA00004141"/>
    </source>
</evidence>
<evidence type="ECO:0000256" key="3">
    <source>
        <dbReference type="ARBA" id="ARBA00022692"/>
    </source>
</evidence>
<comment type="caution">
    <text evidence="7">The sequence shown here is derived from an EMBL/GenBank/DDBJ whole genome shotgun (WGS) entry which is preliminary data.</text>
</comment>
<keyword evidence="4 6" id="KW-1133">Transmembrane helix</keyword>
<name>A0A0U1QKZ1_9BACL</name>
<feature type="transmembrane region" description="Helical" evidence="6">
    <location>
        <begin position="70"/>
        <end position="90"/>
    </location>
</feature>
<evidence type="ECO:0000256" key="6">
    <source>
        <dbReference type="SAM" id="Phobius"/>
    </source>
</evidence>
<feature type="transmembrane region" description="Helical" evidence="6">
    <location>
        <begin position="267"/>
        <end position="291"/>
    </location>
</feature>
<keyword evidence="8" id="KW-1185">Reference proteome</keyword>
<evidence type="ECO:0000313" key="8">
    <source>
        <dbReference type="Proteomes" id="UP000035553"/>
    </source>
</evidence>
<dbReference type="Gene3D" id="1.20.1740.10">
    <property type="entry name" value="Amino acid/polyamine transporter I"/>
    <property type="match status" value="1"/>
</dbReference>
<feature type="transmembrane region" description="Helical" evidence="6">
    <location>
        <begin position="311"/>
        <end position="334"/>
    </location>
</feature>
<feature type="transmembrane region" description="Helical" evidence="6">
    <location>
        <begin position="196"/>
        <end position="215"/>
    </location>
</feature>
<dbReference type="Pfam" id="PF13520">
    <property type="entry name" value="AA_permease_2"/>
    <property type="match status" value="1"/>
</dbReference>
<dbReference type="STRING" id="1069536.SINU_13255"/>
<feature type="transmembrane region" description="Helical" evidence="6">
    <location>
        <begin position="421"/>
        <end position="439"/>
    </location>
</feature>
<dbReference type="EMBL" id="AFVQ02000199">
    <property type="protein sequence ID" value="KLI01485.1"/>
    <property type="molecule type" value="Genomic_DNA"/>
</dbReference>
<reference evidence="7 8" key="1">
    <citation type="journal article" date="2011" name="J. Bacteriol.">
        <title>Draft genome sequence of Sporolactobacillus inulinus strain CASD, an efficient D-lactic acid-producing bacterium with high-concentration lactate tolerance capability.</title>
        <authorList>
            <person name="Yu B."/>
            <person name="Su F."/>
            <person name="Wang L."/>
            <person name="Xu K."/>
            <person name="Zhao B."/>
            <person name="Xu P."/>
        </authorList>
    </citation>
    <scope>NUCLEOTIDE SEQUENCE [LARGE SCALE GENOMIC DNA]</scope>
    <source>
        <strain evidence="7 8">CASD</strain>
    </source>
</reference>
<protein>
    <submittedName>
        <fullName evidence="7">Amino acid permease</fullName>
    </submittedName>
</protein>
<evidence type="ECO:0000256" key="5">
    <source>
        <dbReference type="ARBA" id="ARBA00023136"/>
    </source>
</evidence>
<proteinExistence type="predicted"/>
<dbReference type="GO" id="GO:0016020">
    <property type="term" value="C:membrane"/>
    <property type="evidence" value="ECO:0007669"/>
    <property type="project" value="UniProtKB-SubCell"/>
</dbReference>
<comment type="subcellular location">
    <subcellularLocation>
        <location evidence="1">Membrane</location>
        <topology evidence="1">Multi-pass membrane protein</topology>
    </subcellularLocation>
</comment>
<dbReference type="GO" id="GO:0015171">
    <property type="term" value="F:amino acid transmembrane transporter activity"/>
    <property type="evidence" value="ECO:0007669"/>
    <property type="project" value="TreeGrafter"/>
</dbReference>
<sequence>MEFLSRLAALYATLFRKKSVDYTVHQAKGNKGLQKALGAFDLTMLGVGAVIGTGIFVLTGVVAAEHSGPAIVLSFLLSGVACAFAALCYAEFASMIPASGSAYTYGYTVFGELFAWILGWDLILEYGLACSVVASGWSAYFQELIRGFGLHLPTEISSAFNPSTGTYFDLMATVIVFALSLILLSGVKESSRINNIMVLIKIGVVILFIVVGAFYVQPTNWTPFMPFGFDGVVQGAATAFLSYIGFDAVSSASEEVRNPQRDMPIGLLSSLAVCMVLYVAVSLVLTGMVPYTKLNVGDPVAFALRFVHQDWVAGFVSLGAILGITTVLFVMMYGQTRLFFAISRDGLLPKSISRLTKGKKTPVFSILLTWGMATIFSALIPLGELAQLVNIGTLFAFICVSIGVVVLRIKRPDIKRNFKVPFVYVIPFLSVLACGYLMINLTGQTWIRFIIWFVIGLVIYFTFGFRHSELGKRKKQEIHS</sequence>
<keyword evidence="2" id="KW-0813">Transport</keyword>
<dbReference type="Proteomes" id="UP000035553">
    <property type="component" value="Unassembled WGS sequence"/>
</dbReference>